<dbReference type="InterPro" id="IPR001599">
    <property type="entry name" value="Macroglobln_a2"/>
</dbReference>
<dbReference type="PANTHER" id="PTHR40094:SF1">
    <property type="entry name" value="UBIQUITIN DOMAIN-CONTAINING PROTEIN"/>
    <property type="match status" value="1"/>
</dbReference>
<keyword evidence="6" id="KW-1185">Reference proteome</keyword>
<dbReference type="PANTHER" id="PTHR40094">
    <property type="entry name" value="ALPHA-2-MACROGLOBULIN HOMOLOG"/>
    <property type="match status" value="1"/>
</dbReference>
<evidence type="ECO:0000313" key="5">
    <source>
        <dbReference type="EMBL" id="UYW00848.1"/>
    </source>
</evidence>
<dbReference type="Pfam" id="PF17962">
    <property type="entry name" value="bMG6"/>
    <property type="match status" value="1"/>
</dbReference>
<gene>
    <name evidence="5" type="ORF">K5I29_10080</name>
</gene>
<keyword evidence="2" id="KW-0732">Signal</keyword>
<dbReference type="Gene3D" id="1.50.10.20">
    <property type="match status" value="1"/>
</dbReference>
<evidence type="ECO:0000256" key="2">
    <source>
        <dbReference type="ARBA" id="ARBA00022729"/>
    </source>
</evidence>
<dbReference type="Gene3D" id="2.60.40.1930">
    <property type="match status" value="1"/>
</dbReference>
<dbReference type="Proteomes" id="UP001163328">
    <property type="component" value="Chromosome"/>
</dbReference>
<name>A0ABY6M1U6_9FLAO</name>
<feature type="domain" description="Alpha-2-macroglobulin" evidence="4">
    <location>
        <begin position="1171"/>
        <end position="1261"/>
    </location>
</feature>
<dbReference type="InterPro" id="IPR041246">
    <property type="entry name" value="Bact_MG10"/>
</dbReference>
<evidence type="ECO:0000256" key="1">
    <source>
        <dbReference type="ARBA" id="ARBA00010556"/>
    </source>
</evidence>
<dbReference type="Pfam" id="PF17972">
    <property type="entry name" value="bMG5"/>
    <property type="match status" value="1"/>
</dbReference>
<dbReference type="SMART" id="SM01359">
    <property type="entry name" value="A2M_N_2"/>
    <property type="match status" value="1"/>
</dbReference>
<dbReference type="InterPro" id="IPR011626">
    <property type="entry name" value="Alpha-macroglobulin_TED"/>
</dbReference>
<dbReference type="EMBL" id="CP081495">
    <property type="protein sequence ID" value="UYW00848.1"/>
    <property type="molecule type" value="Genomic_DNA"/>
</dbReference>
<dbReference type="Pfam" id="PF17973">
    <property type="entry name" value="bMG10"/>
    <property type="match status" value="1"/>
</dbReference>
<dbReference type="SUPFAM" id="SSF48239">
    <property type="entry name" value="Terpenoid cyclases/Protein prenyltransferases"/>
    <property type="match status" value="1"/>
</dbReference>
<evidence type="ECO:0008006" key="7">
    <source>
        <dbReference type="Google" id="ProtNLM"/>
    </source>
</evidence>
<dbReference type="Pfam" id="PF01835">
    <property type="entry name" value="MG2"/>
    <property type="match status" value="1"/>
</dbReference>
<evidence type="ECO:0000259" key="3">
    <source>
        <dbReference type="SMART" id="SM01359"/>
    </source>
</evidence>
<sequence>MKNSILGILVASIFLFFSCSDKNTEVSNPDDFTNYIVSYTNGLIAANSDIRTVLTTDHLDWEPNQELDSDLFSISPKVSGKVIAINANTVAFIPKDKFNQDTEYTVTFHLGKLADVPKEQRTFVFKVKTIKQNFAISFVDIQSYSKDYQYLNMNFQAADRIMADQAEKLITAKQGKNKLKVKFRGSDMAQNNFEFYIDSIQRLDTDSQIDIFWDGNPLGIDQKGEVTFPIPGKNNFSVIQAEMSDVENAILINFSDPLKGTQNFAGLVQLQDATDLKFATAGNVLKVFYPESLTGDKQLQVFQGIVSQDNIKLKNDFVTNITLGSNLPEIQFVRSGTILPTSNDLKINFKSINLNAVDVVVYKVYNNNILQFFQDNDYNTDRNLKRVGAPVARQTIYLNPNKLKKMNRWNVYAIDLAKLIIPDPGAIYSVELSYKKSYAALDCITEEIEAVEPLTAKDGEVRSASAYDYDYDYYYYDWEQRDNPCDDSYYYNKAIKTNVLASDVGVIAKRGENGSYFFAVSNIVSTLPISGAEIKLYDYQQQLLAKTITDGDGIAKVTLDKYAYFAVVSVGDNSTYVKLDAAQTLSLSNFDVQGTELQNGLKGFIYTERGVWRPGDTIYVGFILNDLDAKLQKSHPITLNVKDAQGKSKFKATRQITPSNQYLFKVPTATTDPTGNWEARINVGGANFYKSLKVETIKPNRLKISNSLADKEITRENAVKVQAKWLHGATAQNLKADIKARILPGTTTFKGSEKFDFDDKVRKFSSDENSVFSGRLNDAGETSFYFSPNIGSQAPGKLRVVFQTRVYENGGDFSTDVSTSTFSPYQTYVGIKAPEPNKYGMLETGKDNIFEIKTVNASGAIKANVNLQVEIYKISWRWWWNSYDGELTQYNYSDATSAYKNFTIKTNASGLANFKLNIPEQDWGRYLIRVIDENGGHATSITSLIDWPIWSGKTKNNGSSTANMLLFSADKAKYKVGETAKIAFPSTLGGRALISIESGSQVIQAHWVETKENETLVEIPLTDKMAPNVYVYVTLLRPHSQTVSDVPIRMYGVLNLEVVNEGTKLNPVIEMPKVLKPNETVTLKVKEQNGKPMTYTIAIVDDGLLDLTRFKTPNAWDKFNARMALGVKTWDIYDQVIGAYGGKLNQIFSIGGDEALGASDAKKANRFEPMVRVIGPFTLGKNATEKHTIAIPNYIGSVRTMVVASNLETNSYGSTEVTTPVRQPLMVLASLPRKISPNERVTMPVTVFALENNVTNVNVQVKTTGKAQVVGSKSQNLSFSEPGEKMAFFDLEVNDLEGVETIEVIATSGSFKASYKVEIAITNPNPTTAIFTDITVNPGQTETINFEAFGVKGSNQAVLEVSSFPSINFNGRMSYLLQYPHGCLEQIVSIAFPQLYMADIFELDASQKSSAQRNVNATINLLNNYQLSSGAFAYWPGGSYVSDWATSYVGQFLIEAGDKGYILPDGMKNKWLDYQKRAAKQWRYENRYYNDIAQAYRLYTLALAGSVDLASMNRLRETPNISDEAKVRLAATYALVKQEKVAKSLLQNIDRKKLDQLYYFGSYDRNQAIALETYILLNDKTKSFEVANELAQALSSEKYMSTQATAYALNALSKFIKVVGGKGLNVTYQFDGKSDKIKTDKAFADKTYKVEKGNHQVKLTNKGDNVVYVRIMSSGVLPVGDEQVIADNLRITTTFKTRSGEPINMANIKQGSEIVATVTVDNLSRKALTNVALQQIFPSGFEVVNLRFTEYGEVYKNDAEFIDIRDDRAMYYFNLGPADRKTFTTVVIASYLGKYYLSGAYVEAMYDNTYKARNVGGWVEIVAD</sequence>
<organism evidence="5 6">
    <name type="scientific">Flavobacterium agricola</name>
    <dbReference type="NCBI Taxonomy" id="2870839"/>
    <lineage>
        <taxon>Bacteria</taxon>
        <taxon>Pseudomonadati</taxon>
        <taxon>Bacteroidota</taxon>
        <taxon>Flavobacteriia</taxon>
        <taxon>Flavobacteriales</taxon>
        <taxon>Flavobacteriaceae</taxon>
        <taxon>Flavobacterium</taxon>
    </lineage>
</organism>
<dbReference type="CDD" id="cd02891">
    <property type="entry name" value="A2M_like"/>
    <property type="match status" value="1"/>
</dbReference>
<dbReference type="SMART" id="SM01360">
    <property type="entry name" value="A2M"/>
    <property type="match status" value="1"/>
</dbReference>
<dbReference type="Pfam" id="PF07703">
    <property type="entry name" value="A2M_BRD"/>
    <property type="match status" value="1"/>
</dbReference>
<dbReference type="InterPro" id="IPR041203">
    <property type="entry name" value="Bact_A2M_MG5"/>
</dbReference>
<comment type="similarity">
    <text evidence="1">Belongs to the protease inhibitor I39 (alpha-2-macroglobulin) family. Bacterial alpha-2-macroglobulin subfamily.</text>
</comment>
<dbReference type="InterPro" id="IPR011625">
    <property type="entry name" value="A2M_N_BRD"/>
</dbReference>
<dbReference type="RefSeq" id="WP_264433010.1">
    <property type="nucleotide sequence ID" value="NZ_CP081495.1"/>
</dbReference>
<dbReference type="InterPro" id="IPR002890">
    <property type="entry name" value="MG2"/>
</dbReference>
<protein>
    <recommendedName>
        <fullName evidence="7">Alpha-2-macroglobulin family protein</fullName>
    </recommendedName>
</protein>
<dbReference type="InterPro" id="IPR051802">
    <property type="entry name" value="YfhM-like"/>
</dbReference>
<dbReference type="InterPro" id="IPR041462">
    <property type="entry name" value="Bact_A2M_MG6"/>
</dbReference>
<accession>A0ABY6M1U6</accession>
<dbReference type="InterPro" id="IPR047565">
    <property type="entry name" value="Alpha-macroglob_thiol-ester_cl"/>
</dbReference>
<evidence type="ECO:0000313" key="6">
    <source>
        <dbReference type="Proteomes" id="UP001163328"/>
    </source>
</evidence>
<dbReference type="InterPro" id="IPR021868">
    <property type="entry name" value="Alpha_2_Macroglob_MG3"/>
</dbReference>
<proteinExistence type="inferred from homology"/>
<dbReference type="InterPro" id="IPR008930">
    <property type="entry name" value="Terpenoid_cyclase/PrenylTrfase"/>
</dbReference>
<dbReference type="PROSITE" id="PS51257">
    <property type="entry name" value="PROKAR_LIPOPROTEIN"/>
    <property type="match status" value="1"/>
</dbReference>
<reference evidence="5" key="1">
    <citation type="submission" date="2021-08" db="EMBL/GenBank/DDBJ databases">
        <title>Flavobacterium sp. strain CC-SYL302.</title>
        <authorList>
            <person name="Lin S.-Y."/>
            <person name="Lee T.-H."/>
            <person name="Young C.-C."/>
        </authorList>
    </citation>
    <scope>NUCLEOTIDE SEQUENCE</scope>
    <source>
        <strain evidence="5">CC-SYL302</strain>
    </source>
</reference>
<dbReference type="Pfam" id="PF11974">
    <property type="entry name" value="bMG3"/>
    <property type="match status" value="1"/>
</dbReference>
<dbReference type="SMART" id="SM01419">
    <property type="entry name" value="Thiol-ester_cl"/>
    <property type="match status" value="1"/>
</dbReference>
<evidence type="ECO:0000259" key="4">
    <source>
        <dbReference type="SMART" id="SM01360"/>
    </source>
</evidence>
<dbReference type="Pfam" id="PF00207">
    <property type="entry name" value="A2M"/>
    <property type="match status" value="1"/>
</dbReference>
<dbReference type="Pfam" id="PF07678">
    <property type="entry name" value="TED_complement"/>
    <property type="match status" value="1"/>
</dbReference>
<feature type="domain" description="Alpha-2-macroglobulin bait region" evidence="3">
    <location>
        <begin position="965"/>
        <end position="1107"/>
    </location>
</feature>